<accession>A0A8S4QWD9</accession>
<evidence type="ECO:0000313" key="2">
    <source>
        <dbReference type="Proteomes" id="UP000838756"/>
    </source>
</evidence>
<evidence type="ECO:0000313" key="1">
    <source>
        <dbReference type="EMBL" id="CAH2226626.1"/>
    </source>
</evidence>
<comment type="caution">
    <text evidence="1">The sequence shown here is derived from an EMBL/GenBank/DDBJ whole genome shotgun (WGS) entry which is preliminary data.</text>
</comment>
<name>A0A8S4QWD9_9NEOP</name>
<dbReference type="AlphaFoldDB" id="A0A8S4QWD9"/>
<organism evidence="1 2">
    <name type="scientific">Pararge aegeria aegeria</name>
    <dbReference type="NCBI Taxonomy" id="348720"/>
    <lineage>
        <taxon>Eukaryota</taxon>
        <taxon>Metazoa</taxon>
        <taxon>Ecdysozoa</taxon>
        <taxon>Arthropoda</taxon>
        <taxon>Hexapoda</taxon>
        <taxon>Insecta</taxon>
        <taxon>Pterygota</taxon>
        <taxon>Neoptera</taxon>
        <taxon>Endopterygota</taxon>
        <taxon>Lepidoptera</taxon>
        <taxon>Glossata</taxon>
        <taxon>Ditrysia</taxon>
        <taxon>Papilionoidea</taxon>
        <taxon>Nymphalidae</taxon>
        <taxon>Satyrinae</taxon>
        <taxon>Satyrini</taxon>
        <taxon>Parargina</taxon>
        <taxon>Pararge</taxon>
    </lineage>
</organism>
<reference evidence="1" key="1">
    <citation type="submission" date="2022-03" db="EMBL/GenBank/DDBJ databases">
        <authorList>
            <person name="Lindestad O."/>
        </authorList>
    </citation>
    <scope>NUCLEOTIDE SEQUENCE</scope>
</reference>
<keyword evidence="2" id="KW-1185">Reference proteome</keyword>
<gene>
    <name evidence="1" type="primary">jg27866</name>
    <name evidence="1" type="ORF">PAEG_LOCUS7321</name>
</gene>
<dbReference type="Proteomes" id="UP000838756">
    <property type="component" value="Unassembled WGS sequence"/>
</dbReference>
<dbReference type="EMBL" id="CAKXAJ010021709">
    <property type="protein sequence ID" value="CAH2226626.1"/>
    <property type="molecule type" value="Genomic_DNA"/>
</dbReference>
<protein>
    <submittedName>
        <fullName evidence="1">Jg27866 protein</fullName>
    </submittedName>
</protein>
<sequence>MTEKEAPRANQLTEDEISR</sequence>
<proteinExistence type="predicted"/>
<feature type="non-terminal residue" evidence="1">
    <location>
        <position position="19"/>
    </location>
</feature>